<dbReference type="EMBL" id="BNJG01000003">
    <property type="protein sequence ID" value="GHO58826.1"/>
    <property type="molecule type" value="Genomic_DNA"/>
</dbReference>
<feature type="short sequence motif" description="Histidine triad motif" evidence="1">
    <location>
        <begin position="104"/>
        <end position="108"/>
    </location>
</feature>
<dbReference type="InterPro" id="IPR036265">
    <property type="entry name" value="HIT-like_sf"/>
</dbReference>
<dbReference type="InterPro" id="IPR011146">
    <property type="entry name" value="HIT-like"/>
</dbReference>
<dbReference type="RefSeq" id="WP_201375074.1">
    <property type="nucleotide sequence ID" value="NZ_BNJG01000003.1"/>
</dbReference>
<gene>
    <name evidence="3" type="ORF">KSB_73010</name>
</gene>
<evidence type="ECO:0000259" key="2">
    <source>
        <dbReference type="PROSITE" id="PS51084"/>
    </source>
</evidence>
<keyword evidence="4" id="KW-1185">Reference proteome</keyword>
<comment type="caution">
    <text evidence="3">The sequence shown here is derived from an EMBL/GenBank/DDBJ whole genome shotgun (WGS) entry which is preliminary data.</text>
</comment>
<dbReference type="InterPro" id="IPR001310">
    <property type="entry name" value="Histidine_triad_HIT"/>
</dbReference>
<dbReference type="Proteomes" id="UP000654345">
    <property type="component" value="Unassembled WGS sequence"/>
</dbReference>
<organism evidence="3 4">
    <name type="scientific">Ktedonobacter robiniae</name>
    <dbReference type="NCBI Taxonomy" id="2778365"/>
    <lineage>
        <taxon>Bacteria</taxon>
        <taxon>Bacillati</taxon>
        <taxon>Chloroflexota</taxon>
        <taxon>Ktedonobacteria</taxon>
        <taxon>Ktedonobacterales</taxon>
        <taxon>Ktedonobacteraceae</taxon>
        <taxon>Ktedonobacter</taxon>
    </lineage>
</organism>
<evidence type="ECO:0000313" key="3">
    <source>
        <dbReference type="EMBL" id="GHO58826.1"/>
    </source>
</evidence>
<proteinExistence type="predicted"/>
<dbReference type="Gene3D" id="3.30.428.10">
    <property type="entry name" value="HIT-like"/>
    <property type="match status" value="1"/>
</dbReference>
<dbReference type="Pfam" id="PF01230">
    <property type="entry name" value="HIT"/>
    <property type="match status" value="1"/>
</dbReference>
<dbReference type="PANTHER" id="PTHR46648">
    <property type="entry name" value="HIT FAMILY PROTEIN 1"/>
    <property type="match status" value="1"/>
</dbReference>
<sequence length="163" mass="18440">MSISEQQEACFVCQKHKGQLALPGGIIYEDELIFASHHIPEDGPTSYLGWLIVEPKRHFPGLVEQTEEEAKASGLLIARLSRALKVCTEAEHIYAFVLGHHVPHLHIHLLPRYPGTPRDYWGVRVPEWPDAPQGDAQHIALLCERVRDYLTTDEEGPSFNFPD</sequence>
<reference evidence="3 4" key="1">
    <citation type="journal article" date="2021" name="Int. J. Syst. Evol. Microbiol.">
        <title>Reticulibacter mediterranei gen. nov., sp. nov., within the new family Reticulibacteraceae fam. nov., and Ktedonospora formicarum gen. nov., sp. nov., Ktedonobacter robiniae sp. nov., Dictyobacter formicarum sp. nov. and Dictyobacter arantiisoli sp. nov., belonging to the class Ktedonobacteria.</title>
        <authorList>
            <person name="Yabe S."/>
            <person name="Zheng Y."/>
            <person name="Wang C.M."/>
            <person name="Sakai Y."/>
            <person name="Abe K."/>
            <person name="Yokota A."/>
            <person name="Donadio S."/>
            <person name="Cavaletti L."/>
            <person name="Monciardini P."/>
        </authorList>
    </citation>
    <scope>NUCLEOTIDE SEQUENCE [LARGE SCALE GENOMIC DNA]</scope>
    <source>
        <strain evidence="3 4">SOSP1-30</strain>
    </source>
</reference>
<dbReference type="PROSITE" id="PS51084">
    <property type="entry name" value="HIT_2"/>
    <property type="match status" value="1"/>
</dbReference>
<name>A0ABQ3V111_9CHLR</name>
<dbReference type="SUPFAM" id="SSF54197">
    <property type="entry name" value="HIT-like"/>
    <property type="match status" value="1"/>
</dbReference>
<evidence type="ECO:0000313" key="4">
    <source>
        <dbReference type="Proteomes" id="UP000654345"/>
    </source>
</evidence>
<evidence type="ECO:0000256" key="1">
    <source>
        <dbReference type="PROSITE-ProRule" id="PRU00464"/>
    </source>
</evidence>
<feature type="domain" description="HIT" evidence="2">
    <location>
        <begin position="49"/>
        <end position="119"/>
    </location>
</feature>
<dbReference type="PANTHER" id="PTHR46648:SF1">
    <property type="entry name" value="ADENOSINE 5'-MONOPHOSPHORAMIDASE HNT1"/>
    <property type="match status" value="1"/>
</dbReference>
<protein>
    <submittedName>
        <fullName evidence="3">HIT family protein</fullName>
    </submittedName>
</protein>
<accession>A0ABQ3V111</accession>